<keyword evidence="3" id="KW-0507">mRNA processing</keyword>
<organism evidence="11 12">
    <name type="scientific">Cuscuta australis</name>
    <dbReference type="NCBI Taxonomy" id="267555"/>
    <lineage>
        <taxon>Eukaryota</taxon>
        <taxon>Viridiplantae</taxon>
        <taxon>Streptophyta</taxon>
        <taxon>Embryophyta</taxon>
        <taxon>Tracheophyta</taxon>
        <taxon>Spermatophyta</taxon>
        <taxon>Magnoliopsida</taxon>
        <taxon>eudicotyledons</taxon>
        <taxon>Gunneridae</taxon>
        <taxon>Pentapetalae</taxon>
        <taxon>asterids</taxon>
        <taxon>lamiids</taxon>
        <taxon>Solanales</taxon>
        <taxon>Convolvulaceae</taxon>
        <taxon>Cuscuteae</taxon>
        <taxon>Cuscuta</taxon>
        <taxon>Cuscuta subgen. Grammica</taxon>
        <taxon>Cuscuta sect. Cleistogrammica</taxon>
    </lineage>
</organism>
<dbReference type="Pfam" id="PF00855">
    <property type="entry name" value="PWWP"/>
    <property type="match status" value="1"/>
</dbReference>
<evidence type="ECO:0000256" key="2">
    <source>
        <dbReference type="ARBA" id="ARBA00022473"/>
    </source>
</evidence>
<dbReference type="PANTHER" id="PTHR12550">
    <property type="entry name" value="HEPATOMA-DERIVED GROWTH FACTOR-RELATED"/>
    <property type="match status" value="1"/>
</dbReference>
<gene>
    <name evidence="11" type="ORF">DM860_010355</name>
</gene>
<feature type="region of interest" description="Disordered" evidence="8">
    <location>
        <begin position="137"/>
        <end position="157"/>
    </location>
</feature>
<feature type="region of interest" description="Disordered" evidence="8">
    <location>
        <begin position="790"/>
        <end position="812"/>
    </location>
</feature>
<feature type="domain" description="PWWP" evidence="9">
    <location>
        <begin position="20"/>
        <end position="77"/>
    </location>
</feature>
<dbReference type="SUPFAM" id="SSF63748">
    <property type="entry name" value="Tudor/PWWP/MBT"/>
    <property type="match status" value="1"/>
</dbReference>
<feature type="compositionally biased region" description="Basic and acidic residues" evidence="8">
    <location>
        <begin position="217"/>
        <end position="228"/>
    </location>
</feature>
<feature type="region of interest" description="Disordered" evidence="8">
    <location>
        <begin position="1105"/>
        <end position="1167"/>
    </location>
</feature>
<dbReference type="Proteomes" id="UP000249390">
    <property type="component" value="Unassembled WGS sequence"/>
</dbReference>
<dbReference type="PANTHER" id="PTHR12550:SF70">
    <property type="entry name" value="JIL-1 ANCHORING AND STABILIZING PROTEIN, ISOFORM A"/>
    <property type="match status" value="1"/>
</dbReference>
<comment type="caution">
    <text evidence="11">The sequence shown here is derived from an EMBL/GenBank/DDBJ whole genome shotgun (WGS) entry which is preliminary data.</text>
</comment>
<feature type="region of interest" description="Disordered" evidence="8">
    <location>
        <begin position="1043"/>
        <end position="1088"/>
    </location>
</feature>
<feature type="compositionally biased region" description="Polar residues" evidence="8">
    <location>
        <begin position="1261"/>
        <end position="1272"/>
    </location>
</feature>
<feature type="region of interest" description="Disordered" evidence="8">
    <location>
        <begin position="174"/>
        <end position="228"/>
    </location>
</feature>
<accession>A0A328E178</accession>
<evidence type="ECO:0000256" key="6">
    <source>
        <dbReference type="ARBA" id="ARBA00023163"/>
    </source>
</evidence>
<feature type="compositionally biased region" description="Basic and acidic residues" evidence="8">
    <location>
        <begin position="644"/>
        <end position="654"/>
    </location>
</feature>
<dbReference type="InterPro" id="IPR000313">
    <property type="entry name" value="PWWP_dom"/>
</dbReference>
<feature type="compositionally biased region" description="Polar residues" evidence="8">
    <location>
        <begin position="198"/>
        <end position="214"/>
    </location>
</feature>
<keyword evidence="4" id="KW-0805">Transcription regulation</keyword>
<feature type="region of interest" description="Disordered" evidence="8">
    <location>
        <begin position="312"/>
        <end position="373"/>
    </location>
</feature>
<dbReference type="PROSITE" id="PS51391">
    <property type="entry name" value="CID"/>
    <property type="match status" value="1"/>
</dbReference>
<proteinExistence type="predicted"/>
<evidence type="ECO:0000256" key="8">
    <source>
        <dbReference type="SAM" id="MobiDB-lite"/>
    </source>
</evidence>
<dbReference type="GO" id="GO:0005634">
    <property type="term" value="C:nucleus"/>
    <property type="evidence" value="ECO:0007669"/>
    <property type="project" value="UniProtKB-SubCell"/>
</dbReference>
<feature type="compositionally biased region" description="Pro residues" evidence="8">
    <location>
        <begin position="1113"/>
        <end position="1157"/>
    </location>
</feature>
<feature type="compositionally biased region" description="Basic and acidic residues" evidence="8">
    <location>
        <begin position="137"/>
        <end position="150"/>
    </location>
</feature>
<reference evidence="11 12" key="1">
    <citation type="submission" date="2018-06" db="EMBL/GenBank/DDBJ databases">
        <title>The Genome of Cuscuta australis (Dodder) Provides Insight into the Evolution of Plant Parasitism.</title>
        <authorList>
            <person name="Liu H."/>
        </authorList>
    </citation>
    <scope>NUCLEOTIDE SEQUENCE [LARGE SCALE GENOMIC DNA]</scope>
    <source>
        <strain evidence="12">cv. Yunnan</strain>
        <tissue evidence="11">Vines</tissue>
    </source>
</reference>
<evidence type="ECO:0008006" key="13">
    <source>
        <dbReference type="Google" id="ProtNLM"/>
    </source>
</evidence>
<feature type="compositionally biased region" description="Acidic residues" evidence="8">
    <location>
        <begin position="1056"/>
        <end position="1065"/>
    </location>
</feature>
<evidence type="ECO:0000313" key="12">
    <source>
        <dbReference type="Proteomes" id="UP000249390"/>
    </source>
</evidence>
<feature type="compositionally biased region" description="Basic residues" evidence="8">
    <location>
        <begin position="312"/>
        <end position="322"/>
    </location>
</feature>
<feature type="compositionally biased region" description="Polar residues" evidence="8">
    <location>
        <begin position="1371"/>
        <end position="1380"/>
    </location>
</feature>
<feature type="compositionally biased region" description="Polar residues" evidence="8">
    <location>
        <begin position="388"/>
        <end position="405"/>
    </location>
</feature>
<keyword evidence="5" id="KW-0287">Flowering</keyword>
<evidence type="ECO:0000256" key="4">
    <source>
        <dbReference type="ARBA" id="ARBA00023015"/>
    </source>
</evidence>
<dbReference type="GO" id="GO:0009908">
    <property type="term" value="P:flower development"/>
    <property type="evidence" value="ECO:0007669"/>
    <property type="project" value="UniProtKB-KW"/>
</dbReference>
<feature type="region of interest" description="Disordered" evidence="8">
    <location>
        <begin position="1260"/>
        <end position="1295"/>
    </location>
</feature>
<feature type="compositionally biased region" description="Polar residues" evidence="8">
    <location>
        <begin position="803"/>
        <end position="812"/>
    </location>
</feature>
<evidence type="ECO:0000313" key="11">
    <source>
        <dbReference type="EMBL" id="RAL51637.1"/>
    </source>
</evidence>
<feature type="region of interest" description="Disordered" evidence="8">
    <location>
        <begin position="1371"/>
        <end position="1396"/>
    </location>
</feature>
<feature type="region of interest" description="Disordered" evidence="8">
    <location>
        <begin position="388"/>
        <end position="415"/>
    </location>
</feature>
<protein>
    <recommendedName>
        <fullName evidence="13">PWWP domain-containing protein</fullName>
    </recommendedName>
</protein>
<keyword evidence="7" id="KW-0539">Nucleus</keyword>
<dbReference type="Pfam" id="PF04818">
    <property type="entry name" value="CID"/>
    <property type="match status" value="1"/>
</dbReference>
<dbReference type="InterPro" id="IPR006569">
    <property type="entry name" value="CID_dom"/>
</dbReference>
<evidence type="ECO:0000256" key="3">
    <source>
        <dbReference type="ARBA" id="ARBA00022664"/>
    </source>
</evidence>
<evidence type="ECO:0000259" key="9">
    <source>
        <dbReference type="PROSITE" id="PS50812"/>
    </source>
</evidence>
<dbReference type="PROSITE" id="PS50812">
    <property type="entry name" value="PWWP"/>
    <property type="match status" value="1"/>
</dbReference>
<keyword evidence="2" id="KW-0217">Developmental protein</keyword>
<dbReference type="SMART" id="SM00293">
    <property type="entry name" value="PWWP"/>
    <property type="match status" value="1"/>
</dbReference>
<dbReference type="InterPro" id="IPR008942">
    <property type="entry name" value="ENTH_VHS"/>
</dbReference>
<feature type="domain" description="CID" evidence="10">
    <location>
        <begin position="816"/>
        <end position="957"/>
    </location>
</feature>
<feature type="region of interest" description="Disordered" evidence="8">
    <location>
        <begin position="631"/>
        <end position="654"/>
    </location>
</feature>
<feature type="compositionally biased region" description="Pro residues" evidence="8">
    <location>
        <begin position="1276"/>
        <end position="1288"/>
    </location>
</feature>
<evidence type="ECO:0000256" key="1">
    <source>
        <dbReference type="ARBA" id="ARBA00004123"/>
    </source>
</evidence>
<dbReference type="EMBL" id="NQVE01000046">
    <property type="protein sequence ID" value="RAL51637.1"/>
    <property type="molecule type" value="Genomic_DNA"/>
</dbReference>
<dbReference type="GO" id="GO:0006397">
    <property type="term" value="P:mRNA processing"/>
    <property type="evidence" value="ECO:0007669"/>
    <property type="project" value="UniProtKB-KW"/>
</dbReference>
<evidence type="ECO:0000256" key="7">
    <source>
        <dbReference type="ARBA" id="ARBA00023242"/>
    </source>
</evidence>
<name>A0A328E178_9ASTE</name>
<keyword evidence="12" id="KW-1185">Reference proteome</keyword>
<evidence type="ECO:0000259" key="10">
    <source>
        <dbReference type="PROSITE" id="PS51391"/>
    </source>
</evidence>
<dbReference type="FunFam" id="1.25.40.90:FF:000037">
    <property type="entry name" value="Enhancer of ag-4 2"/>
    <property type="match status" value="1"/>
</dbReference>
<feature type="region of interest" description="Disordered" evidence="8">
    <location>
        <begin position="438"/>
        <end position="588"/>
    </location>
</feature>
<sequence length="1405" mass="152733">MAPGRKRGAKGVKTTSELSIGDLVLAKVKGFPAWPAKISRPEDWEKLPDPKKYFVHFFGTGEIAFVAPADIQPFSSELKSKLSARHPGKGQIAVAVKDICAEFEELQQKNFCSLGLDTNKEALVSDGVDDAVKVEQTDRADSDESKHVIHSESPGDCSSLERCSMIKADKDNRNLKPKVFDSAKPPPTILSKKESKISRSTNSVKELTSVSGQGCHSIDEESRKNKNVQDKLNSANDALLPGRGRPHVSNGWKEKLTKRKLEGGDLVQNVNILAGDTSAEAIAVGLRGDDVPSESKQKLSLDLKPCLETNGKKKSKKLQKDKRHLEVVGSENEIQENNKLGSSGGSSKVEPGRARNILQGNEGNHPLKRSKCVDGAGDVNKVIQAGRNTDSRSSGADVRLSNSEIKGSKPGGKVHNRMTLKEQTEAVGLNVVVVEDVPPPSKRSRQALEAMPCTSPIPQQPTKRRAVRLCDDDGNGDPKTPVHGGSVKKDCNPTPVSTSLKKPDAPGIFSAPALQGLRVSGRDHCASSKKLKPPTKPNDDNSCHTSESVPKKRARVVTTPNLSCSPVKLEPSKVPSKDIKPTFNSPKRSPLAVTAVKSVSEPQKSRELSDNVLDDVAHEKVVASSLWAPVAASDNPKSSMDQSSTERGKTKYSVEKKEENLISVSRTNDHALEAGHLTDTVSVPSERLEAGRDDQLLSHTDFKVSDTDTSMKNLIAAAQAKRRQAHLQNAPGNLHPIFSTYADIQGGSPNPDFPSHSFGHGKIVHSDTHGLCPRLSPASEFRQLSSIDPPECEEQEERRVSSEHWTTGGSLSGSTEAAVARDAFEGMIETLSRTKESIGRATRLAIDCAKYGIANEVVELLILKLENEPSYHRRVDLFFLVDSITQCSHSHKGIASASYIPAVQEALSRLLLAAVPQGAGARENRRQCLKVLRLWLERKILPESLLRRCIDEIGTANDDVSAGGHSFRCPSRSERALDDPIREMEDMEVDEYGSNTCKLPGFLSSNVFEEEDEEILNSPPQEVTEISQVDGTPAIRDNTEQYAVTPKDRRSHILEDVDGELEMEDVSEHQKEESPLFTDSPFGSAPNQSGFERVLEAASKSPFHLPPSVGFSPPLPPGSPPDTPPLPSSPPPQPPSSFPPPPPLSCPPSLPLIPPSQPHLFPSIPSGPPPHLFSLPSMPLQPSLPLQHLQSVASSVPSSSPMVAYQQPLAPHDICSMQNGHRLPQMSVNAPHGPQPLSVPVGVCNTLEPSAYNDAYINLPHPQSSQQFQPTNAPFPQRPMHPNPPPQTPHNNFSYTRPAVQQNSQHPYPPGPPAYPLPYRPDRQWRYVGDEQWRVQSNEFTGDQQRGMWMGGGRSSGYLRPHDRPPMNNIGFQPSASNAPPTGGPISGHGMPSRPDVTALMWRPS</sequence>
<evidence type="ECO:0000256" key="5">
    <source>
        <dbReference type="ARBA" id="ARBA00023089"/>
    </source>
</evidence>
<dbReference type="SMART" id="SM00582">
    <property type="entry name" value="RPR"/>
    <property type="match status" value="1"/>
</dbReference>
<keyword evidence="6" id="KW-0804">Transcription</keyword>
<feature type="compositionally biased region" description="Basic and acidic residues" evidence="8">
    <location>
        <begin position="1046"/>
        <end position="1055"/>
    </location>
</feature>
<comment type="subcellular location">
    <subcellularLocation>
        <location evidence="1">Nucleus</location>
    </subcellularLocation>
</comment>
<dbReference type="Gene3D" id="2.30.30.140">
    <property type="match status" value="1"/>
</dbReference>
<dbReference type="Gene3D" id="1.25.40.90">
    <property type="match status" value="1"/>
</dbReference>